<dbReference type="GO" id="GO:0008270">
    <property type="term" value="F:zinc ion binding"/>
    <property type="evidence" value="ECO:0007669"/>
    <property type="project" value="InterPro"/>
</dbReference>
<dbReference type="SUPFAM" id="SSF57701">
    <property type="entry name" value="Zn2/Cys6 DNA-binding domain"/>
    <property type="match status" value="1"/>
</dbReference>
<gene>
    <name evidence="5" type="ORF">B7463_g4237</name>
</gene>
<dbReference type="Pfam" id="PF00172">
    <property type="entry name" value="Zn_clus"/>
    <property type="match status" value="1"/>
</dbReference>
<comment type="caution">
    <text evidence="5">The sequence shown here is derived from an EMBL/GenBank/DDBJ whole genome shotgun (WGS) entry which is preliminary data.</text>
</comment>
<evidence type="ECO:0000256" key="2">
    <source>
        <dbReference type="ARBA" id="ARBA00023163"/>
    </source>
</evidence>
<sequence>MEEPGLSRKRLKRDMRTCHECRRRKVRCQSASENERSCIECARRGLVCSIQESESENTSGSSNSAEQRLERIEHLLERLVEERGLIVSPNHPTTSLSTSTDTDADPLDHSQLPETSLIDILFRNSLFSRLGSASDSLNGGAIEDRSSQRRQRDDIIKQTLVKLLPSQQDANIIFERTNAWLMGLGELPGATLELSGRNSCLSMTSVACENPLFIGKTLLYLALCMQQLPPNFHRSMLQLGSVESVADVYTSTVATLILADDDRSSKGMDNFPTGVNLLLGQEDAAGSEPFGLDAFWEDPSSDDNAKFQRRLCLICRDLSRRNLSDSDPGYTLVVSVDDALKKLENDMPQSWWGLSYPNQHLSPELSRHLDRFTCHMWFFQTVILNHLSYAYRAVEEIQYEYSNVRTLGASKALLHRYLVLRKLASAGVHCRVEDFSAFVASVTIILLHLQNLHFRSPVPSDQDHNADIALVQEVVVSMSLLAESSDREVVAKQAVQVLQKLMRICNDPSATAENLQLTIPYFGTISILWSESTGRSQEAHDQTNISGEMQNQEMDFRLPSHRDSLGLQLFFSNTYGTSNNENQLPTLDSEDHTFVFDSMWDADVLNWNT</sequence>
<feature type="non-terminal residue" evidence="5">
    <location>
        <position position="609"/>
    </location>
</feature>
<dbReference type="InterPro" id="IPR036864">
    <property type="entry name" value="Zn2-C6_fun-type_DNA-bd_sf"/>
</dbReference>
<evidence type="ECO:0000256" key="1">
    <source>
        <dbReference type="ARBA" id="ARBA00023015"/>
    </source>
</evidence>
<name>A0A3E2HF82_SCYLI</name>
<keyword evidence="3" id="KW-0539">Nucleus</keyword>
<evidence type="ECO:0000313" key="6">
    <source>
        <dbReference type="Proteomes" id="UP000258309"/>
    </source>
</evidence>
<keyword evidence="2" id="KW-0804">Transcription</keyword>
<dbReference type="AlphaFoldDB" id="A0A3E2HF82"/>
<dbReference type="PROSITE" id="PS50048">
    <property type="entry name" value="ZN2_CY6_FUNGAL_2"/>
    <property type="match status" value="1"/>
</dbReference>
<accession>A0A3E2HF82</accession>
<dbReference type="CDD" id="cd00067">
    <property type="entry name" value="GAL4"/>
    <property type="match status" value="1"/>
</dbReference>
<dbReference type="GO" id="GO:0000981">
    <property type="term" value="F:DNA-binding transcription factor activity, RNA polymerase II-specific"/>
    <property type="evidence" value="ECO:0007669"/>
    <property type="project" value="InterPro"/>
</dbReference>
<dbReference type="Gene3D" id="4.10.240.10">
    <property type="entry name" value="Zn(2)-C6 fungal-type DNA-binding domain"/>
    <property type="match status" value="1"/>
</dbReference>
<evidence type="ECO:0000313" key="5">
    <source>
        <dbReference type="EMBL" id="RFU32076.1"/>
    </source>
</evidence>
<evidence type="ECO:0000259" key="4">
    <source>
        <dbReference type="PROSITE" id="PS50048"/>
    </source>
</evidence>
<organism evidence="5 6">
    <name type="scientific">Scytalidium lignicola</name>
    <name type="common">Hyphomycete</name>
    <dbReference type="NCBI Taxonomy" id="5539"/>
    <lineage>
        <taxon>Eukaryota</taxon>
        <taxon>Fungi</taxon>
        <taxon>Dikarya</taxon>
        <taxon>Ascomycota</taxon>
        <taxon>Pezizomycotina</taxon>
        <taxon>Leotiomycetes</taxon>
        <taxon>Leotiomycetes incertae sedis</taxon>
        <taxon>Scytalidium</taxon>
    </lineage>
</organism>
<protein>
    <recommendedName>
        <fullName evidence="4">Zn(2)-C6 fungal-type domain-containing protein</fullName>
    </recommendedName>
</protein>
<dbReference type="Proteomes" id="UP000258309">
    <property type="component" value="Unassembled WGS sequence"/>
</dbReference>
<keyword evidence="6" id="KW-1185">Reference proteome</keyword>
<dbReference type="PANTHER" id="PTHR47840">
    <property type="entry name" value="ZN(II)2CYS6 TRANSCRIPTION FACTOR (EUROFUNG)-RELATED"/>
    <property type="match status" value="1"/>
</dbReference>
<dbReference type="SMART" id="SM00066">
    <property type="entry name" value="GAL4"/>
    <property type="match status" value="1"/>
</dbReference>
<proteinExistence type="predicted"/>
<keyword evidence="1" id="KW-0805">Transcription regulation</keyword>
<dbReference type="EMBL" id="NCSJ02000062">
    <property type="protein sequence ID" value="RFU32076.1"/>
    <property type="molecule type" value="Genomic_DNA"/>
</dbReference>
<evidence type="ECO:0000256" key="3">
    <source>
        <dbReference type="ARBA" id="ARBA00023242"/>
    </source>
</evidence>
<dbReference type="InterPro" id="IPR001138">
    <property type="entry name" value="Zn2Cys6_DnaBD"/>
</dbReference>
<feature type="domain" description="Zn(2)-C6 fungal-type" evidence="4">
    <location>
        <begin position="17"/>
        <end position="50"/>
    </location>
</feature>
<reference evidence="5 6" key="1">
    <citation type="submission" date="2018-05" db="EMBL/GenBank/DDBJ databases">
        <title>Draft genome sequence of Scytalidium lignicola DSM 105466, a ubiquitous saprotrophic fungus.</title>
        <authorList>
            <person name="Buettner E."/>
            <person name="Gebauer A.M."/>
            <person name="Hofrichter M."/>
            <person name="Liers C."/>
            <person name="Kellner H."/>
        </authorList>
    </citation>
    <scope>NUCLEOTIDE SEQUENCE [LARGE SCALE GENOMIC DNA]</scope>
    <source>
        <strain evidence="5 6">DSM 105466</strain>
    </source>
</reference>
<dbReference type="OrthoDB" id="5392779at2759"/>
<dbReference type="PROSITE" id="PS00463">
    <property type="entry name" value="ZN2_CY6_FUNGAL_1"/>
    <property type="match status" value="1"/>
</dbReference>
<dbReference type="OMA" id="CLIMARI"/>
<feature type="non-terminal residue" evidence="5">
    <location>
        <position position="1"/>
    </location>
</feature>
<dbReference type="PANTHER" id="PTHR47840:SF1">
    <property type="entry name" value="ZN(II)2CYS6 TRANSCRIPTION FACTOR (EUROFUNG)"/>
    <property type="match status" value="1"/>
</dbReference>